<dbReference type="Proteomes" id="UP000887013">
    <property type="component" value="Unassembled WGS sequence"/>
</dbReference>
<evidence type="ECO:0000313" key="3">
    <source>
        <dbReference type="Proteomes" id="UP000887013"/>
    </source>
</evidence>
<feature type="transmembrane region" description="Helical" evidence="1">
    <location>
        <begin position="12"/>
        <end position="33"/>
    </location>
</feature>
<proteinExistence type="predicted"/>
<keyword evidence="1" id="KW-1133">Transmembrane helix</keyword>
<accession>A0A8X6R514</accession>
<dbReference type="OrthoDB" id="6443177at2759"/>
<evidence type="ECO:0000256" key="1">
    <source>
        <dbReference type="SAM" id="Phobius"/>
    </source>
</evidence>
<dbReference type="AlphaFoldDB" id="A0A8X6R514"/>
<organism evidence="2 3">
    <name type="scientific">Nephila pilipes</name>
    <name type="common">Giant wood spider</name>
    <name type="synonym">Nephila maculata</name>
    <dbReference type="NCBI Taxonomy" id="299642"/>
    <lineage>
        <taxon>Eukaryota</taxon>
        <taxon>Metazoa</taxon>
        <taxon>Ecdysozoa</taxon>
        <taxon>Arthropoda</taxon>
        <taxon>Chelicerata</taxon>
        <taxon>Arachnida</taxon>
        <taxon>Araneae</taxon>
        <taxon>Araneomorphae</taxon>
        <taxon>Entelegynae</taxon>
        <taxon>Araneoidea</taxon>
        <taxon>Nephilidae</taxon>
        <taxon>Nephila</taxon>
    </lineage>
</organism>
<protein>
    <submittedName>
        <fullName evidence="2">Uncharacterized protein</fullName>
    </submittedName>
</protein>
<name>A0A8X6R514_NEPPI</name>
<evidence type="ECO:0000313" key="2">
    <source>
        <dbReference type="EMBL" id="GFU49890.1"/>
    </source>
</evidence>
<comment type="caution">
    <text evidence="2">The sequence shown here is derived from an EMBL/GenBank/DDBJ whole genome shotgun (WGS) entry which is preliminary data.</text>
</comment>
<reference evidence="2" key="1">
    <citation type="submission" date="2020-08" db="EMBL/GenBank/DDBJ databases">
        <title>Multicomponent nature underlies the extraordinary mechanical properties of spider dragline silk.</title>
        <authorList>
            <person name="Kono N."/>
            <person name="Nakamura H."/>
            <person name="Mori M."/>
            <person name="Yoshida Y."/>
            <person name="Ohtoshi R."/>
            <person name="Malay A.D."/>
            <person name="Moran D.A.P."/>
            <person name="Tomita M."/>
            <person name="Numata K."/>
            <person name="Arakawa K."/>
        </authorList>
    </citation>
    <scope>NUCLEOTIDE SEQUENCE</scope>
</reference>
<gene>
    <name evidence="2" type="ORF">NPIL_306401</name>
</gene>
<dbReference type="EMBL" id="BMAW01037792">
    <property type="protein sequence ID" value="GFU49890.1"/>
    <property type="molecule type" value="Genomic_DNA"/>
</dbReference>
<sequence>MDNKTIEKTILLVWLLFTIRFIFVSHWEILFLWPTLLVLDGLLQDNTTNQKNPGDKSPRANGINTQENLKIQEQWKHSMDLDNLITKLMDEEIKKARKKIAKKREKLGQ</sequence>
<keyword evidence="1" id="KW-0472">Membrane</keyword>
<keyword evidence="1" id="KW-0812">Transmembrane</keyword>
<keyword evidence="3" id="KW-1185">Reference proteome</keyword>